<proteinExistence type="predicted"/>
<feature type="compositionally biased region" description="Basic and acidic residues" evidence="1">
    <location>
        <begin position="66"/>
        <end position="82"/>
    </location>
</feature>
<accession>A0AAW1VJT4</accession>
<name>A0AAW1VJT4_RUBAR</name>
<comment type="caution">
    <text evidence="2">The sequence shown here is derived from an EMBL/GenBank/DDBJ whole genome shotgun (WGS) entry which is preliminary data.</text>
</comment>
<sequence length="174" mass="20244">MQLYKENDDGGLRYSDRTYYCSFSSDEDDSEDDSFDGVFKDYPEDTPMSDYTSSDKRMKHGYTPSAERKRTPNPEDKSKEDASLDDWCGYVCFNGKNIKKLCLKDFDGVGFASVDDAEKMYTYYSHVVSFSTRRFKLDKDKKGQIVRRRYVCSIQGQSLGQIKKNSQIWQMLCE</sequence>
<gene>
    <name evidence="2" type="ORF">M0R45_002347</name>
</gene>
<evidence type="ECO:0000313" key="3">
    <source>
        <dbReference type="Proteomes" id="UP001457282"/>
    </source>
</evidence>
<dbReference type="Proteomes" id="UP001457282">
    <property type="component" value="Unassembled WGS sequence"/>
</dbReference>
<evidence type="ECO:0000256" key="1">
    <source>
        <dbReference type="SAM" id="MobiDB-lite"/>
    </source>
</evidence>
<dbReference type="AlphaFoldDB" id="A0AAW1VJT4"/>
<feature type="compositionally biased region" description="Acidic residues" evidence="1">
    <location>
        <begin position="25"/>
        <end position="35"/>
    </location>
</feature>
<evidence type="ECO:0008006" key="4">
    <source>
        <dbReference type="Google" id="ProtNLM"/>
    </source>
</evidence>
<protein>
    <recommendedName>
        <fullName evidence="4">FAR1 domain-containing protein</fullName>
    </recommendedName>
</protein>
<dbReference type="EMBL" id="JBEDUW010000348">
    <property type="protein sequence ID" value="KAK9900947.1"/>
    <property type="molecule type" value="Genomic_DNA"/>
</dbReference>
<evidence type="ECO:0000313" key="2">
    <source>
        <dbReference type="EMBL" id="KAK9900947.1"/>
    </source>
</evidence>
<keyword evidence="3" id="KW-1185">Reference proteome</keyword>
<reference evidence="2 3" key="1">
    <citation type="journal article" date="2023" name="G3 (Bethesda)">
        <title>A chromosome-length genome assembly and annotation of blackberry (Rubus argutus, cv. 'Hillquist').</title>
        <authorList>
            <person name="Bruna T."/>
            <person name="Aryal R."/>
            <person name="Dudchenko O."/>
            <person name="Sargent D.J."/>
            <person name="Mead D."/>
            <person name="Buti M."/>
            <person name="Cavallini A."/>
            <person name="Hytonen T."/>
            <person name="Andres J."/>
            <person name="Pham M."/>
            <person name="Weisz D."/>
            <person name="Mascagni F."/>
            <person name="Usai G."/>
            <person name="Natali L."/>
            <person name="Bassil N."/>
            <person name="Fernandez G.E."/>
            <person name="Lomsadze A."/>
            <person name="Armour M."/>
            <person name="Olukolu B."/>
            <person name="Poorten T."/>
            <person name="Britton C."/>
            <person name="Davik J."/>
            <person name="Ashrafi H."/>
            <person name="Aiden E.L."/>
            <person name="Borodovsky M."/>
            <person name="Worthington M."/>
        </authorList>
    </citation>
    <scope>NUCLEOTIDE SEQUENCE [LARGE SCALE GENOMIC DNA]</scope>
    <source>
        <strain evidence="2">PI 553951</strain>
    </source>
</reference>
<organism evidence="2 3">
    <name type="scientific">Rubus argutus</name>
    <name type="common">Southern blackberry</name>
    <dbReference type="NCBI Taxonomy" id="59490"/>
    <lineage>
        <taxon>Eukaryota</taxon>
        <taxon>Viridiplantae</taxon>
        <taxon>Streptophyta</taxon>
        <taxon>Embryophyta</taxon>
        <taxon>Tracheophyta</taxon>
        <taxon>Spermatophyta</taxon>
        <taxon>Magnoliopsida</taxon>
        <taxon>eudicotyledons</taxon>
        <taxon>Gunneridae</taxon>
        <taxon>Pentapetalae</taxon>
        <taxon>rosids</taxon>
        <taxon>fabids</taxon>
        <taxon>Rosales</taxon>
        <taxon>Rosaceae</taxon>
        <taxon>Rosoideae</taxon>
        <taxon>Rosoideae incertae sedis</taxon>
        <taxon>Rubus</taxon>
    </lineage>
</organism>
<feature type="region of interest" description="Disordered" evidence="1">
    <location>
        <begin position="24"/>
        <end position="82"/>
    </location>
</feature>